<name>A0ACB9STS0_HOLOL</name>
<dbReference type="EMBL" id="CM043022">
    <property type="protein sequence ID" value="KAI4457187.1"/>
    <property type="molecule type" value="Genomic_DNA"/>
</dbReference>
<gene>
    <name evidence="1" type="ORF">MML48_8g00018865</name>
</gene>
<comment type="caution">
    <text evidence="1">The sequence shown here is derived from an EMBL/GenBank/DDBJ whole genome shotgun (WGS) entry which is preliminary data.</text>
</comment>
<evidence type="ECO:0000313" key="2">
    <source>
        <dbReference type="Proteomes" id="UP001056778"/>
    </source>
</evidence>
<keyword evidence="2" id="KW-1185">Reference proteome</keyword>
<proteinExistence type="predicted"/>
<accession>A0ACB9STS0</accession>
<sequence length="389" mass="43617">MMKYLVLLALITLLHIYGINCQYDNLPVTQACLGCICEGISGCNVTSTCQGEVCGPFRITWPYWADAGKPTVNNEGPSSDTAYKNCALDTFCSALAVQGYMQKYQQDCNNDGKIDCDDYAAIHKLGGYGCQGQLPYEYNRRYQQYINAEYDDPVSPACLTRICKVMSDCRTSRCYDSYCGAFRMSRPFWVDGGMPTFKNEDPESEMAYENCAMDIFCSAKTVQGYMTKFRQDCNGDGKIDCDDYYDIHRLGGYGCGTTKYISNLTPKCITCLCHAATGCDMRLGCDKGYCGPYKISKLFWIDGGREVLPEDDVERAGAFEDCALQLGCAQRIITNYLEKYARDCNSDGLTDCTDYVMINFNGGYQCSPRLDRNDAGKNFTRRFNRCYAS</sequence>
<dbReference type="Proteomes" id="UP001056778">
    <property type="component" value="Chromosome 8"/>
</dbReference>
<reference evidence="1" key="1">
    <citation type="submission" date="2022-04" db="EMBL/GenBank/DDBJ databases">
        <title>Chromosome-scale genome assembly of Holotrichia oblita Faldermann.</title>
        <authorList>
            <person name="Rongchong L."/>
        </authorList>
    </citation>
    <scope>NUCLEOTIDE SEQUENCE</scope>
    <source>
        <strain evidence="1">81SQS9</strain>
    </source>
</reference>
<organism evidence="1 2">
    <name type="scientific">Holotrichia oblita</name>
    <name type="common">Chafer beetle</name>
    <dbReference type="NCBI Taxonomy" id="644536"/>
    <lineage>
        <taxon>Eukaryota</taxon>
        <taxon>Metazoa</taxon>
        <taxon>Ecdysozoa</taxon>
        <taxon>Arthropoda</taxon>
        <taxon>Hexapoda</taxon>
        <taxon>Insecta</taxon>
        <taxon>Pterygota</taxon>
        <taxon>Neoptera</taxon>
        <taxon>Endopterygota</taxon>
        <taxon>Coleoptera</taxon>
        <taxon>Polyphaga</taxon>
        <taxon>Scarabaeiformia</taxon>
        <taxon>Scarabaeidae</taxon>
        <taxon>Melolonthinae</taxon>
        <taxon>Holotrichia</taxon>
    </lineage>
</organism>
<protein>
    <submittedName>
        <fullName evidence="1">Destabilase-related</fullName>
    </submittedName>
</protein>
<evidence type="ECO:0000313" key="1">
    <source>
        <dbReference type="EMBL" id="KAI4457187.1"/>
    </source>
</evidence>